<evidence type="ECO:0000256" key="2">
    <source>
        <dbReference type="ARBA" id="ARBA00022801"/>
    </source>
</evidence>
<dbReference type="RefSeq" id="WP_407987313.1">
    <property type="nucleotide sequence ID" value="NZ_AP035881.2"/>
</dbReference>
<dbReference type="Pfam" id="PF02016">
    <property type="entry name" value="Peptidase_S66"/>
    <property type="match status" value="1"/>
</dbReference>
<dbReference type="Gene3D" id="3.40.50.10740">
    <property type="entry name" value="Class I glutamine amidotransferase-like"/>
    <property type="match status" value="1"/>
</dbReference>
<dbReference type="GO" id="GO:0016787">
    <property type="term" value="F:hydrolase activity"/>
    <property type="evidence" value="ECO:0007669"/>
    <property type="project" value="UniProtKB-KW"/>
</dbReference>
<dbReference type="InterPro" id="IPR040921">
    <property type="entry name" value="Peptidase_S66C"/>
</dbReference>
<organism evidence="5">
    <name type="scientific">Kitasatospora sp. CMC57</name>
    <dbReference type="NCBI Taxonomy" id="3231513"/>
    <lineage>
        <taxon>Bacteria</taxon>
        <taxon>Bacillati</taxon>
        <taxon>Actinomycetota</taxon>
        <taxon>Actinomycetes</taxon>
        <taxon>Kitasatosporales</taxon>
        <taxon>Streptomycetaceae</taxon>
        <taxon>Kitasatospora</taxon>
    </lineage>
</organism>
<gene>
    <name evidence="5" type="ORF">KCMC57_11080</name>
</gene>
<dbReference type="InterPro" id="IPR027478">
    <property type="entry name" value="LdcA_N"/>
</dbReference>
<evidence type="ECO:0000313" key="5">
    <source>
        <dbReference type="EMBL" id="BFP44740.1"/>
    </source>
</evidence>
<dbReference type="InterPro" id="IPR003507">
    <property type="entry name" value="S66_fam"/>
</dbReference>
<evidence type="ECO:0000259" key="3">
    <source>
        <dbReference type="Pfam" id="PF02016"/>
    </source>
</evidence>
<proteinExistence type="inferred from homology"/>
<dbReference type="SUPFAM" id="SSF141986">
    <property type="entry name" value="LD-carboxypeptidase A C-terminal domain-like"/>
    <property type="match status" value="1"/>
</dbReference>
<protein>
    <submittedName>
        <fullName evidence="5">LD-carboxypeptidase</fullName>
    </submittedName>
</protein>
<dbReference type="PANTHER" id="PTHR30237">
    <property type="entry name" value="MURAMOYLTETRAPEPTIDE CARBOXYPEPTIDASE"/>
    <property type="match status" value="1"/>
</dbReference>
<dbReference type="InterPro" id="IPR040449">
    <property type="entry name" value="Peptidase_S66_N"/>
</dbReference>
<dbReference type="Gene3D" id="3.50.30.60">
    <property type="entry name" value="LD-carboxypeptidase A C-terminal domain-like"/>
    <property type="match status" value="1"/>
</dbReference>
<evidence type="ECO:0000256" key="1">
    <source>
        <dbReference type="ARBA" id="ARBA00010233"/>
    </source>
</evidence>
<sequence length="347" mass="37819">MIEFRYPPKPRPGDRVAVLSPAAGLAEVLPLPHDLGVRRLTEAYGLKPVEYPTTRQLGASARARAADLHAAFADPEIRAVIASIGGDDQITVIPHLDAELIRANPKPFFGFSDNTHLLNFLRNLGLVGYHGASVMTQFGRPGAEHPLTAESARAALFGSGEYELRPSAETNDVERRWEDPATFESEPLMEPADGWTWHNADRVVEGPSWGGCLESLADLVMAGRDLRPVEEYAGQVLFLETSEQLPSSAAVHRILRAFGERGLLAQFPALLMGRARAWSHHHPNDAGVRAAYRADQRAAVLRALGEYAPDMMAVFDVDLGHTDPQLVIPYGGLVRVDGPARAVTVTY</sequence>
<dbReference type="InterPro" id="IPR027461">
    <property type="entry name" value="Carboxypeptidase_A_C_sf"/>
</dbReference>
<accession>A0AB33JZN7</accession>
<feature type="domain" description="LD-carboxypeptidase N-terminal" evidence="3">
    <location>
        <begin position="16"/>
        <end position="131"/>
    </location>
</feature>
<dbReference type="InterPro" id="IPR029062">
    <property type="entry name" value="Class_I_gatase-like"/>
</dbReference>
<dbReference type="AlphaFoldDB" id="A0AB33JZN7"/>
<keyword evidence="2" id="KW-0378">Hydrolase</keyword>
<reference evidence="5" key="1">
    <citation type="submission" date="2024-07" db="EMBL/GenBank/DDBJ databases">
        <title>Complete genome sequences of cellulolytic bacteria, Kitasatospora sp. CMC57 and Streptomyces sp. CMC78, isolated from Japanese agricultural soil.</title>
        <authorList>
            <person name="Hashimoto T."/>
            <person name="Ito M."/>
            <person name="Iwamoto M."/>
            <person name="Fukahori D."/>
            <person name="Shoda T."/>
            <person name="Sakoda M."/>
            <person name="Morohoshi T."/>
            <person name="Mitsuboshi M."/>
            <person name="Nishizawa T."/>
        </authorList>
    </citation>
    <scope>NUCLEOTIDE SEQUENCE</scope>
    <source>
        <strain evidence="5">CMC57</strain>
    </source>
</reference>
<dbReference type="EMBL" id="AP035881">
    <property type="protein sequence ID" value="BFP44740.1"/>
    <property type="molecule type" value="Genomic_DNA"/>
</dbReference>
<dbReference type="CDD" id="cd07062">
    <property type="entry name" value="Peptidase_S66_mccF_like"/>
    <property type="match status" value="1"/>
</dbReference>
<feature type="domain" description="LD-carboxypeptidase C-terminal" evidence="4">
    <location>
        <begin position="205"/>
        <end position="336"/>
    </location>
</feature>
<dbReference type="PANTHER" id="PTHR30237:SF4">
    <property type="entry name" value="LD-CARBOXYPEPTIDASE C-TERMINAL DOMAIN-CONTAINING PROTEIN"/>
    <property type="match status" value="1"/>
</dbReference>
<dbReference type="SUPFAM" id="SSF52317">
    <property type="entry name" value="Class I glutamine amidotransferase-like"/>
    <property type="match status" value="1"/>
</dbReference>
<evidence type="ECO:0000259" key="4">
    <source>
        <dbReference type="Pfam" id="PF17676"/>
    </source>
</evidence>
<name>A0AB33JZN7_9ACTN</name>
<dbReference type="Pfam" id="PF17676">
    <property type="entry name" value="Peptidase_S66C"/>
    <property type="match status" value="1"/>
</dbReference>
<comment type="similarity">
    <text evidence="1">Belongs to the peptidase S66 family.</text>
</comment>